<name>A0ABV1IF20_9ACTN</name>
<dbReference type="EMBL" id="JBBNGS010000005">
    <property type="protein sequence ID" value="MEQ2637485.1"/>
    <property type="molecule type" value="Genomic_DNA"/>
</dbReference>
<sequence>MEATICDISAFDYWRIPPVVQILIAGEEDDTTLQKMSEDIDIATLRSGIIDQLPLCQTFFKKSPRTRSVSELTRTLAQVVPLLAANHEGPIDILLTKQSQRHSSIFLKPHLWQKQLPEGGIMSLFGDIGIASPAFTLLELAARANDIQTLMMASEICGSFAVYNPRSLIREALEKLLPTKQNPKRHIPIIGGWRPFVDSKGHLSSLWQRPPLVHPCDLAVLAERSESRRGAACLKLASELVKESAASPFEVQTALLLGLPRRCGGQGLDGFVCNKRIDLTHRATLLAEKRHCYCDLFWEEGLDLECQSTLVHQNAESYLEDSERALALESMGIKVLPITFDQISSRERFDAVSQLIAATLGLKLPKKTPRQQSQELELRRQVLIDWETVHLV</sequence>
<proteinExistence type="predicted"/>
<accession>A0ABV1IF20</accession>
<keyword evidence="2" id="KW-1185">Reference proteome</keyword>
<evidence type="ECO:0008006" key="3">
    <source>
        <dbReference type="Google" id="ProtNLM"/>
    </source>
</evidence>
<reference evidence="1 2" key="1">
    <citation type="submission" date="2024-04" db="EMBL/GenBank/DDBJ databases">
        <title>Human intestinal bacterial collection.</title>
        <authorList>
            <person name="Pauvert C."/>
            <person name="Hitch T.C.A."/>
            <person name="Clavel T."/>
        </authorList>
    </citation>
    <scope>NUCLEOTIDE SEQUENCE [LARGE SCALE GENOMIC DNA]</scope>
    <source>
        <strain evidence="1 2">CLA-AA-H197</strain>
    </source>
</reference>
<evidence type="ECO:0000313" key="2">
    <source>
        <dbReference type="Proteomes" id="UP001478817"/>
    </source>
</evidence>
<comment type="caution">
    <text evidence="1">The sequence shown here is derived from an EMBL/GenBank/DDBJ whole genome shotgun (WGS) entry which is preliminary data.</text>
</comment>
<gene>
    <name evidence="1" type="ORF">AAAT05_03920</name>
</gene>
<dbReference type="Proteomes" id="UP001478817">
    <property type="component" value="Unassembled WGS sequence"/>
</dbReference>
<evidence type="ECO:0000313" key="1">
    <source>
        <dbReference type="EMBL" id="MEQ2637485.1"/>
    </source>
</evidence>
<protein>
    <recommendedName>
        <fullName evidence="3">DUF559 domain-containing protein</fullName>
    </recommendedName>
</protein>
<dbReference type="RefSeq" id="WP_349181995.1">
    <property type="nucleotide sequence ID" value="NZ_JBBNGS010000005.1"/>
</dbReference>
<organism evidence="1 2">
    <name type="scientific">Paratractidigestivibacter faecalis</name>
    <dbReference type="NCBI Taxonomy" id="2292441"/>
    <lineage>
        <taxon>Bacteria</taxon>
        <taxon>Bacillati</taxon>
        <taxon>Actinomycetota</taxon>
        <taxon>Coriobacteriia</taxon>
        <taxon>Coriobacteriales</taxon>
        <taxon>Atopobiaceae</taxon>
        <taxon>Paratractidigestivibacter</taxon>
    </lineage>
</organism>